<keyword evidence="5" id="KW-1185">Reference proteome</keyword>
<dbReference type="RefSeq" id="WP_114829052.1">
    <property type="nucleotide sequence ID" value="NZ_QQTO01000022.1"/>
</dbReference>
<evidence type="ECO:0000256" key="1">
    <source>
        <dbReference type="ARBA" id="ARBA00022857"/>
    </source>
</evidence>
<name>A0A370L7L7_9HYPH</name>
<dbReference type="Pfam" id="PF08240">
    <property type="entry name" value="ADH_N"/>
    <property type="match status" value="1"/>
</dbReference>
<dbReference type="SUPFAM" id="SSF50129">
    <property type="entry name" value="GroES-like"/>
    <property type="match status" value="1"/>
</dbReference>
<dbReference type="SMART" id="SM00829">
    <property type="entry name" value="PKS_ER"/>
    <property type="match status" value="1"/>
</dbReference>
<dbReference type="AlphaFoldDB" id="A0A370L7L7"/>
<dbReference type="PANTHER" id="PTHR48106:SF13">
    <property type="entry name" value="QUINONE OXIDOREDUCTASE-RELATED"/>
    <property type="match status" value="1"/>
</dbReference>
<reference evidence="5" key="1">
    <citation type="submission" date="2018-07" db="EMBL/GenBank/DDBJ databases">
        <authorList>
            <person name="Safronova V.I."/>
            <person name="Chirak E.R."/>
            <person name="Sazanova A.L."/>
        </authorList>
    </citation>
    <scope>NUCLEOTIDE SEQUENCE [LARGE SCALE GENOMIC DNA]</scope>
    <source>
        <strain evidence="5">RCAM04685</strain>
    </source>
</reference>
<dbReference type="GO" id="GO:0008270">
    <property type="term" value="F:zinc ion binding"/>
    <property type="evidence" value="ECO:0007669"/>
    <property type="project" value="InterPro"/>
</dbReference>
<dbReference type="InterPro" id="IPR011032">
    <property type="entry name" value="GroES-like_sf"/>
</dbReference>
<dbReference type="EMBL" id="QQTP01000004">
    <property type="protein sequence ID" value="RDJ26163.1"/>
    <property type="molecule type" value="Genomic_DNA"/>
</dbReference>
<dbReference type="SUPFAM" id="SSF51735">
    <property type="entry name" value="NAD(P)-binding Rossmann-fold domains"/>
    <property type="match status" value="1"/>
</dbReference>
<evidence type="ECO:0000256" key="2">
    <source>
        <dbReference type="ARBA" id="ARBA00023002"/>
    </source>
</evidence>
<dbReference type="InterPro" id="IPR002364">
    <property type="entry name" value="Quin_OxRdtase/zeta-crystal_CS"/>
</dbReference>
<dbReference type="InterPro" id="IPR020843">
    <property type="entry name" value="ER"/>
</dbReference>
<protein>
    <submittedName>
        <fullName evidence="4">Zinc-binding alcohol dehydrogenase family protein</fullName>
    </submittedName>
</protein>
<dbReference type="InterPro" id="IPR013154">
    <property type="entry name" value="ADH-like_N"/>
</dbReference>
<dbReference type="Gene3D" id="3.90.180.10">
    <property type="entry name" value="Medium-chain alcohol dehydrogenases, catalytic domain"/>
    <property type="match status" value="1"/>
</dbReference>
<sequence length="329" mass="33196">MKAIQISRFGGPEVLEPIDIPKPAPGPGEVLIRVGAVGVNFFETLQRQDRYGSTPSLPMIPGVEVAGTVEALGTGASGVGIGARVAAPLFAAGIFSGGYAEHVAADAGWTVPLPASVSFATATALMVQGLTALHLTRQAPPAGKTVLVNAAAGGVGSLLVQLARRAGARRVIAAASSPEKLAAARELGADAGIDYSRPDWTAEVQAAAGGAGVEVIYESIGGAITTTSFGLLAPLGRIVLFGALNLEDFGFGVPELASLVAGNQSLAGFSLLPLLSQANVKADLAALFSLAERGELTVLPGSSFPLEQAAAAHHALESRRSTGKLVLVP</sequence>
<dbReference type="PROSITE" id="PS01162">
    <property type="entry name" value="QOR_ZETA_CRYSTAL"/>
    <property type="match status" value="1"/>
</dbReference>
<gene>
    <name evidence="4" type="ORF">DWE98_10015</name>
</gene>
<dbReference type="PANTHER" id="PTHR48106">
    <property type="entry name" value="QUINONE OXIDOREDUCTASE PIG3-RELATED"/>
    <property type="match status" value="1"/>
</dbReference>
<keyword evidence="1" id="KW-0521">NADP</keyword>
<evidence type="ECO:0000259" key="3">
    <source>
        <dbReference type="SMART" id="SM00829"/>
    </source>
</evidence>
<proteinExistence type="predicted"/>
<dbReference type="Proteomes" id="UP000255207">
    <property type="component" value="Unassembled WGS sequence"/>
</dbReference>
<comment type="caution">
    <text evidence="4">The sequence shown here is derived from an EMBL/GenBank/DDBJ whole genome shotgun (WGS) entry which is preliminary data.</text>
</comment>
<dbReference type="InterPro" id="IPR013149">
    <property type="entry name" value="ADH-like_C"/>
</dbReference>
<feature type="domain" description="Enoyl reductase (ER)" evidence="3">
    <location>
        <begin position="10"/>
        <end position="327"/>
    </location>
</feature>
<dbReference type="GO" id="GO:0035925">
    <property type="term" value="F:mRNA 3'-UTR AU-rich region binding"/>
    <property type="evidence" value="ECO:0007669"/>
    <property type="project" value="TreeGrafter"/>
</dbReference>
<dbReference type="OrthoDB" id="7355832at2"/>
<dbReference type="Gene3D" id="3.40.50.720">
    <property type="entry name" value="NAD(P)-binding Rossmann-like Domain"/>
    <property type="match status" value="1"/>
</dbReference>
<evidence type="ECO:0000313" key="5">
    <source>
        <dbReference type="Proteomes" id="UP000255207"/>
    </source>
</evidence>
<keyword evidence="2" id="KW-0560">Oxidoreductase</keyword>
<dbReference type="GO" id="GO:0005829">
    <property type="term" value="C:cytosol"/>
    <property type="evidence" value="ECO:0007669"/>
    <property type="project" value="TreeGrafter"/>
</dbReference>
<dbReference type="GO" id="GO:0070402">
    <property type="term" value="F:NADPH binding"/>
    <property type="evidence" value="ECO:0007669"/>
    <property type="project" value="TreeGrafter"/>
</dbReference>
<dbReference type="InterPro" id="IPR036291">
    <property type="entry name" value="NAD(P)-bd_dom_sf"/>
</dbReference>
<organism evidence="4 5">
    <name type="scientific">Bosea caraganae</name>
    <dbReference type="NCBI Taxonomy" id="2763117"/>
    <lineage>
        <taxon>Bacteria</taxon>
        <taxon>Pseudomonadati</taxon>
        <taxon>Pseudomonadota</taxon>
        <taxon>Alphaproteobacteria</taxon>
        <taxon>Hyphomicrobiales</taxon>
        <taxon>Boseaceae</taxon>
        <taxon>Bosea</taxon>
    </lineage>
</organism>
<dbReference type="GO" id="GO:0003960">
    <property type="term" value="F:quinone reductase (NADPH) activity"/>
    <property type="evidence" value="ECO:0007669"/>
    <property type="project" value="TreeGrafter"/>
</dbReference>
<evidence type="ECO:0000313" key="4">
    <source>
        <dbReference type="EMBL" id="RDJ26163.1"/>
    </source>
</evidence>
<accession>A0A370L7L7</accession>
<dbReference type="Pfam" id="PF00107">
    <property type="entry name" value="ADH_zinc_N"/>
    <property type="match status" value="1"/>
</dbReference>